<sequence length="118" mass="12081">MPNSGQFSGQDAGRLSVDPAAAGEVLDNAAGQLARRLDALAAAPPRIDAARYGPGLADRAAHLVDLVNRAHRVRVSHARRLRHGVDVALGTVRSVQGTDGVSAESLGSGASRGEGSRP</sequence>
<organism evidence="2 3">
    <name type="scientific">Candidatus Corynebacterium avicola</name>
    <dbReference type="NCBI Taxonomy" id="2838527"/>
    <lineage>
        <taxon>Bacteria</taxon>
        <taxon>Bacillati</taxon>
        <taxon>Actinomycetota</taxon>
        <taxon>Actinomycetes</taxon>
        <taxon>Mycobacteriales</taxon>
        <taxon>Corynebacteriaceae</taxon>
        <taxon>Corynebacterium</taxon>
    </lineage>
</organism>
<name>A0A9D1RLL7_9CORY</name>
<gene>
    <name evidence="2" type="ORF">H9870_01575</name>
</gene>
<accession>A0A9D1RLL7</accession>
<feature type="region of interest" description="Disordered" evidence="1">
    <location>
        <begin position="98"/>
        <end position="118"/>
    </location>
</feature>
<reference evidence="2" key="1">
    <citation type="journal article" date="2021" name="PeerJ">
        <title>Extensive microbial diversity within the chicken gut microbiome revealed by metagenomics and culture.</title>
        <authorList>
            <person name="Gilroy R."/>
            <person name="Ravi A."/>
            <person name="Getino M."/>
            <person name="Pursley I."/>
            <person name="Horton D.L."/>
            <person name="Alikhan N.F."/>
            <person name="Baker D."/>
            <person name="Gharbi K."/>
            <person name="Hall N."/>
            <person name="Watson M."/>
            <person name="Adriaenssens E.M."/>
            <person name="Foster-Nyarko E."/>
            <person name="Jarju S."/>
            <person name="Secka A."/>
            <person name="Antonio M."/>
            <person name="Oren A."/>
            <person name="Chaudhuri R.R."/>
            <person name="La Ragione R."/>
            <person name="Hildebrand F."/>
            <person name="Pallen M.J."/>
        </authorList>
    </citation>
    <scope>NUCLEOTIDE SEQUENCE</scope>
    <source>
        <strain evidence="2">CHK32-1732</strain>
    </source>
</reference>
<comment type="caution">
    <text evidence="2">The sequence shown here is derived from an EMBL/GenBank/DDBJ whole genome shotgun (WGS) entry which is preliminary data.</text>
</comment>
<evidence type="ECO:0000313" key="2">
    <source>
        <dbReference type="EMBL" id="HIW90348.1"/>
    </source>
</evidence>
<dbReference type="Proteomes" id="UP000824190">
    <property type="component" value="Unassembled WGS sequence"/>
</dbReference>
<reference evidence="2" key="2">
    <citation type="submission" date="2021-04" db="EMBL/GenBank/DDBJ databases">
        <authorList>
            <person name="Gilroy R."/>
        </authorList>
    </citation>
    <scope>NUCLEOTIDE SEQUENCE</scope>
    <source>
        <strain evidence="2">CHK32-1732</strain>
    </source>
</reference>
<dbReference type="AlphaFoldDB" id="A0A9D1RLL7"/>
<evidence type="ECO:0000256" key="1">
    <source>
        <dbReference type="SAM" id="MobiDB-lite"/>
    </source>
</evidence>
<evidence type="ECO:0000313" key="3">
    <source>
        <dbReference type="Proteomes" id="UP000824190"/>
    </source>
</evidence>
<protein>
    <submittedName>
        <fullName evidence="2">Uncharacterized protein</fullName>
    </submittedName>
</protein>
<proteinExistence type="predicted"/>
<dbReference type="EMBL" id="DXGC01000013">
    <property type="protein sequence ID" value="HIW90348.1"/>
    <property type="molecule type" value="Genomic_DNA"/>
</dbReference>